<proteinExistence type="predicted"/>
<evidence type="ECO:0000313" key="2">
    <source>
        <dbReference type="EMBL" id="KAJ6437676.1"/>
    </source>
</evidence>
<organism evidence="2 3">
    <name type="scientific">Purpureocillium lavendulum</name>
    <dbReference type="NCBI Taxonomy" id="1247861"/>
    <lineage>
        <taxon>Eukaryota</taxon>
        <taxon>Fungi</taxon>
        <taxon>Dikarya</taxon>
        <taxon>Ascomycota</taxon>
        <taxon>Pezizomycotina</taxon>
        <taxon>Sordariomycetes</taxon>
        <taxon>Hypocreomycetidae</taxon>
        <taxon>Hypocreales</taxon>
        <taxon>Ophiocordycipitaceae</taxon>
        <taxon>Purpureocillium</taxon>
    </lineage>
</organism>
<dbReference type="Proteomes" id="UP001163105">
    <property type="component" value="Unassembled WGS sequence"/>
</dbReference>
<dbReference type="EMBL" id="JAQHRD010000010">
    <property type="protein sequence ID" value="KAJ6437676.1"/>
    <property type="molecule type" value="Genomic_DNA"/>
</dbReference>
<evidence type="ECO:0000256" key="1">
    <source>
        <dbReference type="SAM" id="MobiDB-lite"/>
    </source>
</evidence>
<protein>
    <submittedName>
        <fullName evidence="2">Fungal specific transcription factor</fullName>
    </submittedName>
</protein>
<sequence>MTKPPHGLSSSLWAGASSQRARSLPPPIAASQPPTTPPRERALARLQALHRFEQVCRRLRWKTIDLENAYQRASAPQPWGFDQTVAEQNFKIDFHEFYRWIEQAVVLLFKSCGTIIERTSHLTDTQHDGASPMAAHAYHHNVLKALGDEEHPLHASLGNGSVNQALWKAKELRNKWKPTAEDRQSPPLQMYDLSWIITQIMEGLEAAYAVASARVTQDLSDNEVAMTDDERHSVAEEEWEWMVEPMDWEV</sequence>
<gene>
    <name evidence="2" type="ORF">O9K51_09504</name>
</gene>
<reference evidence="2" key="1">
    <citation type="submission" date="2023-01" db="EMBL/GenBank/DDBJ databases">
        <title>The growth and conidiation of Purpureocillium lavendulum are regulated by nitrogen source and histone H3K14 acetylation.</title>
        <authorList>
            <person name="Tang P."/>
            <person name="Han J."/>
            <person name="Zhang C."/>
            <person name="Tang P."/>
            <person name="Qi F."/>
            <person name="Zhang K."/>
            <person name="Liang L."/>
        </authorList>
    </citation>
    <scope>NUCLEOTIDE SEQUENCE</scope>
    <source>
        <strain evidence="2">YMF1.00683</strain>
    </source>
</reference>
<feature type="compositionally biased region" description="Low complexity" evidence="1">
    <location>
        <begin position="7"/>
        <end position="18"/>
    </location>
</feature>
<feature type="region of interest" description="Disordered" evidence="1">
    <location>
        <begin position="1"/>
        <end position="39"/>
    </location>
</feature>
<keyword evidence="3" id="KW-1185">Reference proteome</keyword>
<evidence type="ECO:0000313" key="3">
    <source>
        <dbReference type="Proteomes" id="UP001163105"/>
    </source>
</evidence>
<name>A0AB34FG93_9HYPO</name>
<comment type="caution">
    <text evidence="2">The sequence shown here is derived from an EMBL/GenBank/DDBJ whole genome shotgun (WGS) entry which is preliminary data.</text>
</comment>
<accession>A0AB34FG93</accession>
<dbReference type="AlphaFoldDB" id="A0AB34FG93"/>